<evidence type="ECO:0000313" key="2">
    <source>
        <dbReference type="EMBL" id="ABW68490.1"/>
    </source>
</evidence>
<dbReference type="PANTHER" id="PTHR33495:SF2">
    <property type="entry name" value="ANTI-SIGMA FACTOR ANTAGONIST TM_1081-RELATED"/>
    <property type="match status" value="1"/>
</dbReference>
<organism evidence="2 3">
    <name type="scientific">Desulfosudis oleivorans (strain DSM 6200 / JCM 39069 / Hxd3)</name>
    <name type="common">Desulfococcus oleovorans</name>
    <dbReference type="NCBI Taxonomy" id="96561"/>
    <lineage>
        <taxon>Bacteria</taxon>
        <taxon>Pseudomonadati</taxon>
        <taxon>Thermodesulfobacteriota</taxon>
        <taxon>Desulfobacteria</taxon>
        <taxon>Desulfobacterales</taxon>
        <taxon>Desulfosudaceae</taxon>
        <taxon>Desulfosudis</taxon>
    </lineage>
</organism>
<dbReference type="InterPro" id="IPR036513">
    <property type="entry name" value="STAS_dom_sf"/>
</dbReference>
<dbReference type="EMBL" id="CP000859">
    <property type="protein sequence ID" value="ABW68490.1"/>
    <property type="molecule type" value="Genomic_DNA"/>
</dbReference>
<evidence type="ECO:0000259" key="1">
    <source>
        <dbReference type="PROSITE" id="PS50801"/>
    </source>
</evidence>
<keyword evidence="3" id="KW-1185">Reference proteome</keyword>
<dbReference type="Pfam" id="PF01740">
    <property type="entry name" value="STAS"/>
    <property type="match status" value="1"/>
</dbReference>
<dbReference type="CDD" id="cd07043">
    <property type="entry name" value="STAS_anti-anti-sigma_factors"/>
    <property type="match status" value="1"/>
</dbReference>
<gene>
    <name evidence="2" type="ordered locus">Dole_2687</name>
</gene>
<protein>
    <submittedName>
        <fullName evidence="2">Anti-sigma-factor antagonist</fullName>
    </submittedName>
</protein>
<accession>A8ZXB1</accession>
<dbReference type="KEGG" id="dol:Dole_2687"/>
<dbReference type="Proteomes" id="UP000008561">
    <property type="component" value="Chromosome"/>
</dbReference>
<dbReference type="HOGENOM" id="CLU_115403_9_4_7"/>
<dbReference type="GO" id="GO:0043856">
    <property type="term" value="F:anti-sigma factor antagonist activity"/>
    <property type="evidence" value="ECO:0007669"/>
    <property type="project" value="TreeGrafter"/>
</dbReference>
<dbReference type="PANTHER" id="PTHR33495">
    <property type="entry name" value="ANTI-SIGMA FACTOR ANTAGONIST TM_1081-RELATED-RELATED"/>
    <property type="match status" value="1"/>
</dbReference>
<reference evidence="2 3" key="1">
    <citation type="submission" date="2007-10" db="EMBL/GenBank/DDBJ databases">
        <title>Complete sequence of Desulfococcus oleovorans Hxd3.</title>
        <authorList>
            <consortium name="US DOE Joint Genome Institute"/>
            <person name="Copeland A."/>
            <person name="Lucas S."/>
            <person name="Lapidus A."/>
            <person name="Barry K."/>
            <person name="Glavina del Rio T."/>
            <person name="Dalin E."/>
            <person name="Tice H."/>
            <person name="Pitluck S."/>
            <person name="Kiss H."/>
            <person name="Brettin T."/>
            <person name="Bruce D."/>
            <person name="Detter J.C."/>
            <person name="Han C."/>
            <person name="Schmutz J."/>
            <person name="Larimer F."/>
            <person name="Land M."/>
            <person name="Hauser L."/>
            <person name="Kyrpides N."/>
            <person name="Kim E."/>
            <person name="Wawrik B."/>
            <person name="Richardson P."/>
        </authorList>
    </citation>
    <scope>NUCLEOTIDE SEQUENCE [LARGE SCALE GENOMIC DNA]</scope>
    <source>
        <strain evidence="3">DSM 6200 / JCM 39069 / Hxd3</strain>
    </source>
</reference>
<dbReference type="Gene3D" id="3.30.750.24">
    <property type="entry name" value="STAS domain"/>
    <property type="match status" value="1"/>
</dbReference>
<evidence type="ECO:0000313" key="3">
    <source>
        <dbReference type="Proteomes" id="UP000008561"/>
    </source>
</evidence>
<proteinExistence type="predicted"/>
<dbReference type="AlphaFoldDB" id="A8ZXB1"/>
<dbReference type="RefSeq" id="WP_012176101.1">
    <property type="nucleotide sequence ID" value="NC_009943.1"/>
</dbReference>
<dbReference type="InterPro" id="IPR002645">
    <property type="entry name" value="STAS_dom"/>
</dbReference>
<dbReference type="PROSITE" id="PS50801">
    <property type="entry name" value="STAS"/>
    <property type="match status" value="1"/>
</dbReference>
<dbReference type="SUPFAM" id="SSF52091">
    <property type="entry name" value="SpoIIaa-like"/>
    <property type="match status" value="1"/>
</dbReference>
<dbReference type="STRING" id="96561.Dole_2687"/>
<dbReference type="eggNOG" id="COG1366">
    <property type="taxonomic scope" value="Bacteria"/>
</dbReference>
<dbReference type="OrthoDB" id="254943at2"/>
<name>A8ZXB1_DESOH</name>
<sequence>MAQSEITRQARQVIVKPGTDLVASMADGFREELQQVIRESPESVTIDLTGVEMVDSVGIGVMIAVYNSLAKVEGMLKVINANKNILNLFRTMRLDRHFTVEGTA</sequence>
<feature type="domain" description="STAS" evidence="1">
    <location>
        <begin position="2"/>
        <end position="104"/>
    </location>
</feature>